<name>A0AB39CT93_9BURK</name>
<accession>A0AB39CT93</accession>
<dbReference type="RefSeq" id="WP_368647915.1">
    <property type="nucleotide sequence ID" value="NZ_CP158253.1"/>
</dbReference>
<protein>
    <recommendedName>
        <fullName evidence="2">Cyclic nucleotide-binding domain-containing protein</fullName>
    </recommendedName>
</protein>
<dbReference type="EMBL" id="CP158253">
    <property type="protein sequence ID" value="XDJ45068.1"/>
    <property type="molecule type" value="Genomic_DNA"/>
</dbReference>
<evidence type="ECO:0000313" key="1">
    <source>
        <dbReference type="EMBL" id="XDJ45068.1"/>
    </source>
</evidence>
<dbReference type="AlphaFoldDB" id="A0AB39CT93"/>
<evidence type="ECO:0008006" key="2">
    <source>
        <dbReference type="Google" id="ProtNLM"/>
    </source>
</evidence>
<reference evidence="1" key="1">
    <citation type="submission" date="2024-05" db="EMBL/GenBank/DDBJ databases">
        <authorList>
            <person name="Luo Y.-C."/>
            <person name="Nicholds J."/>
            <person name="Mortimer T."/>
            <person name="Maboni G."/>
        </authorList>
    </citation>
    <scope>NUCLEOTIDE SEQUENCE</scope>
    <source>
        <strain evidence="1">153271</strain>
    </source>
</reference>
<gene>
    <name evidence="1" type="ORF">ABRZ02_01865</name>
</gene>
<organism evidence="1">
    <name type="scientific">Castellaniella ginsengisoli</name>
    <dbReference type="NCBI Taxonomy" id="546114"/>
    <lineage>
        <taxon>Bacteria</taxon>
        <taxon>Pseudomonadati</taxon>
        <taxon>Pseudomonadota</taxon>
        <taxon>Betaproteobacteria</taxon>
        <taxon>Burkholderiales</taxon>
        <taxon>Alcaligenaceae</taxon>
        <taxon>Castellaniella</taxon>
    </lineage>
</organism>
<proteinExistence type="predicted"/>
<sequence>MVTMGDTTGMIYVLDDGNLIGQIGEMSRGQTLRVKTVFGGETSDAGYNTYSLMGMTAAYRRAEGMCKNPASLRR</sequence>